<dbReference type="PROSITE" id="PS51483">
    <property type="entry name" value="B5"/>
    <property type="match status" value="1"/>
</dbReference>
<dbReference type="GeneTree" id="ENSGT00530000063489"/>
<dbReference type="FunFam" id="3.30.56.10:FF:000003">
    <property type="entry name" value="Phenylalanine--tRNA ligase beta subunit"/>
    <property type="match status" value="1"/>
</dbReference>
<dbReference type="Pfam" id="PF18262">
    <property type="entry name" value="PhetRS_B1"/>
    <property type="match status" value="1"/>
</dbReference>
<dbReference type="SMART" id="SM00873">
    <property type="entry name" value="B3_4"/>
    <property type="match status" value="1"/>
</dbReference>
<evidence type="ECO:0000256" key="8">
    <source>
        <dbReference type="ARBA" id="ARBA00022723"/>
    </source>
</evidence>
<dbReference type="InterPro" id="IPR045060">
    <property type="entry name" value="Phe-tRNA-ligase_IIc_bsu"/>
</dbReference>
<evidence type="ECO:0000256" key="10">
    <source>
        <dbReference type="ARBA" id="ARBA00022840"/>
    </source>
</evidence>
<evidence type="ECO:0000256" key="11">
    <source>
        <dbReference type="ARBA" id="ARBA00022842"/>
    </source>
</evidence>
<dbReference type="InterPro" id="IPR005147">
    <property type="entry name" value="tRNA_synthase_B5-dom"/>
</dbReference>
<keyword evidence="8" id="KW-0479">Metal-binding</keyword>
<sequence>MPTVSVKRDLLFHALGRTYSDEEFDELCFEFGLELDEITSEKDIISREQGDTKAEGASDVILYKIDVPANRYDLLCLEGLVRGLQVFKEKMEAPRYRRVSPTSGEPQRLVITEETAAVRPHAVAAVLRNITFTQERYDSFIELQEKLHQNVCRKRTLVAIGTHDLDTISGPFTYTAKPPDDIRFTPLNQAQEYTATELMNLYKTDSHLRHYLHIIEDKPVYPVIYDSNGIVLSMPPIINGDHSKISLNTKNVFIECTATDLTKAKIVLDMMVTMFCEYCEEPFTSNGNAIKLPEETLMDESTERIAQLLTKMCLRSEVMSDGEQIEVEIPPTRSDVIHACDIMEDAAMAYGFNNIIRTTPRTYTVANQLPLNKLTELLRQDLAAAGFTEALTFALCSQEDIADKLLKNISDTRACHIANPKTAEFQVARTTLLPGLLKTLAANRKMPLPLRLFEISDVVLKDETKDVGAKNNRRLCAVYYNKSPGFEVIHGLMDRVMQLLEVKPGRDEGYHIQAAQDSSFFPGRCAEIFAHGKSIGRLGVLHPDVISRFELTMPCSALDIDIEPFL</sequence>
<dbReference type="SMART" id="SM00874">
    <property type="entry name" value="B5"/>
    <property type="match status" value="1"/>
</dbReference>
<dbReference type="GO" id="GO:0003723">
    <property type="term" value="F:RNA binding"/>
    <property type="evidence" value="ECO:0007669"/>
    <property type="project" value="InterPro"/>
</dbReference>
<dbReference type="Gene3D" id="3.30.56.10">
    <property type="match status" value="2"/>
</dbReference>
<dbReference type="CDD" id="cd00769">
    <property type="entry name" value="PheRS_beta_core"/>
    <property type="match status" value="1"/>
</dbReference>
<keyword evidence="19" id="KW-1185">Reference proteome</keyword>
<evidence type="ECO:0000313" key="19">
    <source>
        <dbReference type="Proteomes" id="UP000265140"/>
    </source>
</evidence>
<dbReference type="GO" id="GO:0005524">
    <property type="term" value="F:ATP binding"/>
    <property type="evidence" value="ECO:0007669"/>
    <property type="project" value="UniProtKB-KW"/>
</dbReference>
<evidence type="ECO:0000256" key="4">
    <source>
        <dbReference type="ARBA" id="ARBA00012814"/>
    </source>
</evidence>
<proteinExistence type="inferred from homology"/>
<dbReference type="OMA" id="FPGRCAN"/>
<dbReference type="InterPro" id="IPR045864">
    <property type="entry name" value="aa-tRNA-synth_II/BPL/LPL"/>
</dbReference>
<name>A0A6Q2YXQ9_ESOLU</name>
<reference evidence="18" key="4">
    <citation type="submission" date="2025-09" db="UniProtKB">
        <authorList>
            <consortium name="Ensembl"/>
        </authorList>
    </citation>
    <scope>IDENTIFICATION</scope>
</reference>
<dbReference type="InterPro" id="IPR040659">
    <property type="entry name" value="PhetRS_B1"/>
</dbReference>
<dbReference type="AlphaFoldDB" id="A0A6Q2YXQ9"/>
<organism evidence="18 19">
    <name type="scientific">Esox lucius</name>
    <name type="common">Northern pike</name>
    <dbReference type="NCBI Taxonomy" id="8010"/>
    <lineage>
        <taxon>Eukaryota</taxon>
        <taxon>Metazoa</taxon>
        <taxon>Chordata</taxon>
        <taxon>Craniata</taxon>
        <taxon>Vertebrata</taxon>
        <taxon>Euteleostomi</taxon>
        <taxon>Actinopterygii</taxon>
        <taxon>Neopterygii</taxon>
        <taxon>Teleostei</taxon>
        <taxon>Protacanthopterygii</taxon>
        <taxon>Esociformes</taxon>
        <taxon>Esocidae</taxon>
        <taxon>Esox</taxon>
    </lineage>
</organism>
<dbReference type="EC" id="6.1.1.20" evidence="4"/>
<keyword evidence="9" id="KW-0547">Nucleotide-binding</keyword>
<comment type="catalytic activity">
    <reaction evidence="15">
        <text>tRNA(Phe) + L-phenylalanine + ATP = L-phenylalanyl-tRNA(Phe) + AMP + diphosphate + H(+)</text>
        <dbReference type="Rhea" id="RHEA:19413"/>
        <dbReference type="Rhea" id="RHEA-COMP:9668"/>
        <dbReference type="Rhea" id="RHEA-COMP:9699"/>
        <dbReference type="ChEBI" id="CHEBI:15378"/>
        <dbReference type="ChEBI" id="CHEBI:30616"/>
        <dbReference type="ChEBI" id="CHEBI:33019"/>
        <dbReference type="ChEBI" id="CHEBI:58095"/>
        <dbReference type="ChEBI" id="CHEBI:78442"/>
        <dbReference type="ChEBI" id="CHEBI:78531"/>
        <dbReference type="ChEBI" id="CHEBI:456215"/>
        <dbReference type="EC" id="6.1.1.20"/>
    </reaction>
    <physiologicalReaction direction="left-to-right" evidence="15">
        <dbReference type="Rhea" id="RHEA:19414"/>
    </physiologicalReaction>
</comment>
<dbReference type="SUPFAM" id="SSF56037">
    <property type="entry name" value="PheT/TilS domain"/>
    <property type="match status" value="1"/>
</dbReference>
<dbReference type="InterPro" id="IPR009061">
    <property type="entry name" value="DNA-bd_dom_put_sf"/>
</dbReference>
<dbReference type="InterPro" id="IPR005146">
    <property type="entry name" value="B3/B4_tRNA-bd"/>
</dbReference>
<dbReference type="Ensembl" id="ENSELUT00000045990.2">
    <property type="protein sequence ID" value="ENSELUP00000070361.1"/>
    <property type="gene ID" value="ENSELUG00000014767.3"/>
</dbReference>
<reference evidence="18" key="2">
    <citation type="submission" date="2020-02" db="EMBL/GenBank/DDBJ databases">
        <title>Esox lucius (northern pike) genome, fEsoLuc1, primary haplotype.</title>
        <authorList>
            <person name="Myers G."/>
            <person name="Karagic N."/>
            <person name="Meyer A."/>
            <person name="Pippel M."/>
            <person name="Reichard M."/>
            <person name="Winkler S."/>
            <person name="Tracey A."/>
            <person name="Sims Y."/>
            <person name="Howe K."/>
            <person name="Rhie A."/>
            <person name="Formenti G."/>
            <person name="Durbin R."/>
            <person name="Fedrigo O."/>
            <person name="Jarvis E.D."/>
        </authorList>
    </citation>
    <scope>NUCLEOTIDE SEQUENCE [LARGE SCALE GENOMIC DNA]</scope>
</reference>
<reference evidence="18" key="3">
    <citation type="submission" date="2025-08" db="UniProtKB">
        <authorList>
            <consortium name="Ensembl"/>
        </authorList>
    </citation>
    <scope>IDENTIFICATION</scope>
</reference>
<comment type="similarity">
    <text evidence="3">Belongs to the phenylalanyl-tRNA synthetase beta subunit family. Type 2 subfamily.</text>
</comment>
<evidence type="ECO:0000256" key="14">
    <source>
        <dbReference type="ARBA" id="ARBA00033189"/>
    </source>
</evidence>
<feature type="domain" description="B5" evidence="17">
    <location>
        <begin position="280"/>
        <end position="357"/>
    </location>
</feature>
<evidence type="ECO:0000256" key="1">
    <source>
        <dbReference type="ARBA" id="ARBA00001946"/>
    </source>
</evidence>
<dbReference type="InterPro" id="IPR020825">
    <property type="entry name" value="Phe-tRNA_synthase-like_B3/B4"/>
</dbReference>
<dbReference type="PANTHER" id="PTHR10947:SF0">
    <property type="entry name" value="PHENYLALANINE--TRNA LIGASE BETA SUBUNIT"/>
    <property type="match status" value="1"/>
</dbReference>
<dbReference type="GO" id="GO:0009328">
    <property type="term" value="C:phenylalanine-tRNA ligase complex"/>
    <property type="evidence" value="ECO:0007669"/>
    <property type="project" value="TreeGrafter"/>
</dbReference>
<keyword evidence="10" id="KW-0067">ATP-binding</keyword>
<dbReference type="SUPFAM" id="SSF46955">
    <property type="entry name" value="Putative DNA-binding domain"/>
    <property type="match status" value="2"/>
</dbReference>
<protein>
    <recommendedName>
        <fullName evidence="5">Phenylalanine--tRNA ligase beta subunit</fullName>
        <ecNumber evidence="4">6.1.1.20</ecNumber>
    </recommendedName>
    <alternativeName>
        <fullName evidence="14">Phenylalanyl-tRNA synthetase beta subunit</fullName>
    </alternativeName>
</protein>
<dbReference type="GO" id="GO:0000287">
    <property type="term" value="F:magnesium ion binding"/>
    <property type="evidence" value="ECO:0007669"/>
    <property type="project" value="InterPro"/>
</dbReference>
<dbReference type="Pfam" id="PF17759">
    <property type="entry name" value="tRNA_synthFbeta"/>
    <property type="match status" value="1"/>
</dbReference>
<comment type="subunit">
    <text evidence="16">Heterotetramer; dimer of two heterodimers formed by FARSA and FARSB.</text>
</comment>
<dbReference type="FunFam" id="3.30.56.10:FF:000007">
    <property type="entry name" value="Phenylalanine--tRNA ligase beta subunit"/>
    <property type="match status" value="1"/>
</dbReference>
<dbReference type="FunFam" id="3.30.930.10:FF:000032">
    <property type="entry name" value="Phenylalanine--tRNA ligase beta subunit"/>
    <property type="match status" value="1"/>
</dbReference>
<dbReference type="SUPFAM" id="SSF55681">
    <property type="entry name" value="Class II aaRS and biotin synthetases"/>
    <property type="match status" value="1"/>
</dbReference>
<dbReference type="InterPro" id="IPR041616">
    <property type="entry name" value="PheRS_beta_core"/>
</dbReference>
<dbReference type="FunFam" id="3.50.40.10:FF:000002">
    <property type="entry name" value="phenylalanine--tRNA ligase beta subunit"/>
    <property type="match status" value="1"/>
</dbReference>
<evidence type="ECO:0000256" key="9">
    <source>
        <dbReference type="ARBA" id="ARBA00022741"/>
    </source>
</evidence>
<dbReference type="Gene3D" id="3.50.40.10">
    <property type="entry name" value="Phenylalanyl-trna Synthetase, Chain B, domain 3"/>
    <property type="match status" value="1"/>
</dbReference>
<evidence type="ECO:0000313" key="18">
    <source>
        <dbReference type="Ensembl" id="ENSELUP00000070361.1"/>
    </source>
</evidence>
<dbReference type="Pfam" id="PF03483">
    <property type="entry name" value="B3_4"/>
    <property type="match status" value="1"/>
</dbReference>
<evidence type="ECO:0000256" key="7">
    <source>
        <dbReference type="ARBA" id="ARBA00022598"/>
    </source>
</evidence>
<dbReference type="Bgee" id="ENSELUG00000014767">
    <property type="expression patterns" value="Expressed in liver and 14 other cell types or tissues"/>
</dbReference>
<dbReference type="Proteomes" id="UP000265140">
    <property type="component" value="Chromosome 1"/>
</dbReference>
<gene>
    <name evidence="18" type="primary">FARSB</name>
</gene>
<evidence type="ECO:0000256" key="15">
    <source>
        <dbReference type="ARBA" id="ARBA00052760"/>
    </source>
</evidence>
<evidence type="ECO:0000256" key="6">
    <source>
        <dbReference type="ARBA" id="ARBA00022490"/>
    </source>
</evidence>
<keyword evidence="6" id="KW-0963">Cytoplasm</keyword>
<keyword evidence="7" id="KW-0436">Ligase</keyword>
<comment type="cofactor">
    <cofactor evidence="1">
        <name>Mg(2+)</name>
        <dbReference type="ChEBI" id="CHEBI:18420"/>
    </cofactor>
</comment>
<evidence type="ECO:0000256" key="12">
    <source>
        <dbReference type="ARBA" id="ARBA00022917"/>
    </source>
</evidence>
<dbReference type="GO" id="GO:0004826">
    <property type="term" value="F:phenylalanine-tRNA ligase activity"/>
    <property type="evidence" value="ECO:0007669"/>
    <property type="project" value="UniProtKB-EC"/>
</dbReference>
<evidence type="ECO:0000256" key="13">
    <source>
        <dbReference type="ARBA" id="ARBA00023146"/>
    </source>
</evidence>
<evidence type="ECO:0000259" key="17">
    <source>
        <dbReference type="PROSITE" id="PS51483"/>
    </source>
</evidence>
<evidence type="ECO:0000256" key="16">
    <source>
        <dbReference type="ARBA" id="ARBA00066021"/>
    </source>
</evidence>
<dbReference type="GO" id="GO:0006432">
    <property type="term" value="P:phenylalanyl-tRNA aminoacylation"/>
    <property type="evidence" value="ECO:0007669"/>
    <property type="project" value="InterPro"/>
</dbReference>
<dbReference type="Pfam" id="PF03484">
    <property type="entry name" value="B5"/>
    <property type="match status" value="1"/>
</dbReference>
<keyword evidence="13" id="KW-0030">Aminoacyl-tRNA synthetase</keyword>
<evidence type="ECO:0000256" key="2">
    <source>
        <dbReference type="ARBA" id="ARBA00004496"/>
    </source>
</evidence>
<dbReference type="Gene3D" id="3.30.930.10">
    <property type="entry name" value="Bira Bifunctional Protein, Domain 2"/>
    <property type="match status" value="1"/>
</dbReference>
<dbReference type="PANTHER" id="PTHR10947">
    <property type="entry name" value="PHENYLALANYL-TRNA SYNTHETASE BETA CHAIN AND LEUCINE-RICH REPEAT-CONTAINING PROTEIN 47"/>
    <property type="match status" value="1"/>
</dbReference>
<keyword evidence="12" id="KW-0648">Protein biosynthesis</keyword>
<evidence type="ECO:0000256" key="3">
    <source>
        <dbReference type="ARBA" id="ARBA00007438"/>
    </source>
</evidence>
<keyword evidence="11" id="KW-0460">Magnesium</keyword>
<reference evidence="19" key="1">
    <citation type="journal article" date="2014" name="PLoS ONE">
        <title>The genome and linkage map of the northern pike (Esox lucius): conserved synteny revealed between the salmonid sister group and the Neoteleostei.</title>
        <authorList>
            <person name="Rondeau E.B."/>
            <person name="Minkley D.R."/>
            <person name="Leong J.S."/>
            <person name="Messmer A.M."/>
            <person name="Jantzen J.R."/>
            <person name="von Schalburg K.R."/>
            <person name="Lemon C."/>
            <person name="Bird N.H."/>
            <person name="Koop B.F."/>
        </authorList>
    </citation>
    <scope>NUCLEOTIDE SEQUENCE</scope>
</reference>
<accession>A0A6Q2YXQ9</accession>
<comment type="subcellular location">
    <subcellularLocation>
        <location evidence="2">Cytoplasm</location>
    </subcellularLocation>
</comment>
<evidence type="ECO:0000256" key="5">
    <source>
        <dbReference type="ARBA" id="ARBA00017032"/>
    </source>
</evidence>